<keyword evidence="6" id="KW-0539">Nucleus</keyword>
<evidence type="ECO:0000256" key="5">
    <source>
        <dbReference type="ARBA" id="ARBA00023163"/>
    </source>
</evidence>
<comment type="subcellular location">
    <subcellularLocation>
        <location evidence="1">Nucleus</location>
    </subcellularLocation>
</comment>
<keyword evidence="4" id="KW-0238">DNA-binding</keyword>
<dbReference type="InterPro" id="IPR007219">
    <property type="entry name" value="XnlR_reg_dom"/>
</dbReference>
<dbReference type="PROSITE" id="PS50048">
    <property type="entry name" value="ZN2_CY6_FUNGAL_2"/>
    <property type="match status" value="1"/>
</dbReference>
<dbReference type="InterPro" id="IPR036864">
    <property type="entry name" value="Zn2-C6_fun-type_DNA-bd_sf"/>
</dbReference>
<evidence type="ECO:0000256" key="1">
    <source>
        <dbReference type="ARBA" id="ARBA00004123"/>
    </source>
</evidence>
<dbReference type="Proteomes" id="UP001302126">
    <property type="component" value="Unassembled WGS sequence"/>
</dbReference>
<evidence type="ECO:0000256" key="3">
    <source>
        <dbReference type="ARBA" id="ARBA00023015"/>
    </source>
</evidence>
<organism evidence="9 10">
    <name type="scientific">Podospora australis</name>
    <dbReference type="NCBI Taxonomy" id="1536484"/>
    <lineage>
        <taxon>Eukaryota</taxon>
        <taxon>Fungi</taxon>
        <taxon>Dikarya</taxon>
        <taxon>Ascomycota</taxon>
        <taxon>Pezizomycotina</taxon>
        <taxon>Sordariomycetes</taxon>
        <taxon>Sordariomycetidae</taxon>
        <taxon>Sordariales</taxon>
        <taxon>Podosporaceae</taxon>
        <taxon>Podospora</taxon>
    </lineage>
</organism>
<evidence type="ECO:0000256" key="7">
    <source>
        <dbReference type="SAM" id="MobiDB-lite"/>
    </source>
</evidence>
<evidence type="ECO:0000256" key="2">
    <source>
        <dbReference type="ARBA" id="ARBA00022723"/>
    </source>
</evidence>
<protein>
    <submittedName>
        <fullName evidence="9">Fungal-specific transcription factor</fullName>
    </submittedName>
</protein>
<feature type="region of interest" description="Disordered" evidence="7">
    <location>
        <begin position="1"/>
        <end position="22"/>
    </location>
</feature>
<evidence type="ECO:0000313" key="10">
    <source>
        <dbReference type="Proteomes" id="UP001302126"/>
    </source>
</evidence>
<feature type="compositionally biased region" description="Polar residues" evidence="7">
    <location>
        <begin position="91"/>
        <end position="100"/>
    </location>
</feature>
<dbReference type="PANTHER" id="PTHR46910">
    <property type="entry name" value="TRANSCRIPTION FACTOR PDR1"/>
    <property type="match status" value="1"/>
</dbReference>
<evidence type="ECO:0000256" key="4">
    <source>
        <dbReference type="ARBA" id="ARBA00023125"/>
    </source>
</evidence>
<dbReference type="GO" id="GO:0008270">
    <property type="term" value="F:zinc ion binding"/>
    <property type="evidence" value="ECO:0007669"/>
    <property type="project" value="InterPro"/>
</dbReference>
<dbReference type="Pfam" id="PF00172">
    <property type="entry name" value="Zn_clus"/>
    <property type="match status" value="1"/>
</dbReference>
<evidence type="ECO:0000256" key="6">
    <source>
        <dbReference type="ARBA" id="ARBA00023242"/>
    </source>
</evidence>
<keyword evidence="10" id="KW-1185">Reference proteome</keyword>
<reference evidence="9" key="2">
    <citation type="submission" date="2023-05" db="EMBL/GenBank/DDBJ databases">
        <authorList>
            <consortium name="Lawrence Berkeley National Laboratory"/>
            <person name="Steindorff A."/>
            <person name="Hensen N."/>
            <person name="Bonometti L."/>
            <person name="Westerberg I."/>
            <person name="Brannstrom I.O."/>
            <person name="Guillou S."/>
            <person name="Cros-Aarteil S."/>
            <person name="Calhoun S."/>
            <person name="Haridas S."/>
            <person name="Kuo A."/>
            <person name="Mondo S."/>
            <person name="Pangilinan J."/>
            <person name="Riley R."/>
            <person name="Labutti K."/>
            <person name="Andreopoulos B."/>
            <person name="Lipzen A."/>
            <person name="Chen C."/>
            <person name="Yanf M."/>
            <person name="Daum C."/>
            <person name="Ng V."/>
            <person name="Clum A."/>
            <person name="Ohm R."/>
            <person name="Martin F."/>
            <person name="Silar P."/>
            <person name="Natvig D."/>
            <person name="Lalanne C."/>
            <person name="Gautier V."/>
            <person name="Ament-Velasquez S.L."/>
            <person name="Kruys A."/>
            <person name="Hutchinson M.I."/>
            <person name="Powell A.J."/>
            <person name="Barry K."/>
            <person name="Miller A.N."/>
            <person name="Grigoriev I.V."/>
            <person name="Debuchy R."/>
            <person name="Gladieux P."/>
            <person name="Thoren M.H."/>
            <person name="Johannesson H."/>
        </authorList>
    </citation>
    <scope>NUCLEOTIDE SEQUENCE</scope>
    <source>
        <strain evidence="9">PSN309</strain>
    </source>
</reference>
<keyword evidence="2" id="KW-0479">Metal-binding</keyword>
<dbReference type="Pfam" id="PF04082">
    <property type="entry name" value="Fungal_trans"/>
    <property type="match status" value="1"/>
</dbReference>
<gene>
    <name evidence="9" type="ORF">QBC35DRAFT_139903</name>
</gene>
<dbReference type="CDD" id="cd12148">
    <property type="entry name" value="fungal_TF_MHR"/>
    <property type="match status" value="1"/>
</dbReference>
<feature type="region of interest" description="Disordered" evidence="7">
    <location>
        <begin position="88"/>
        <end position="107"/>
    </location>
</feature>
<dbReference type="InterPro" id="IPR001138">
    <property type="entry name" value="Zn2Cys6_DnaBD"/>
</dbReference>
<dbReference type="PANTHER" id="PTHR46910:SF37">
    <property type="entry name" value="ZN(II)2CYS6 TRANSCRIPTION FACTOR (EUROFUNG)"/>
    <property type="match status" value="1"/>
</dbReference>
<dbReference type="InterPro" id="IPR050987">
    <property type="entry name" value="AtrR-like"/>
</dbReference>
<evidence type="ECO:0000313" key="9">
    <source>
        <dbReference type="EMBL" id="KAK4182869.1"/>
    </source>
</evidence>
<evidence type="ECO:0000259" key="8">
    <source>
        <dbReference type="PROSITE" id="PS50048"/>
    </source>
</evidence>
<comment type="caution">
    <text evidence="9">The sequence shown here is derived from an EMBL/GenBank/DDBJ whole genome shotgun (WGS) entry which is preliminary data.</text>
</comment>
<feature type="domain" description="Zn(2)-C6 fungal-type" evidence="8">
    <location>
        <begin position="28"/>
        <end position="68"/>
    </location>
</feature>
<name>A0AAN6WIS2_9PEZI</name>
<dbReference type="GO" id="GO:0005634">
    <property type="term" value="C:nucleus"/>
    <property type="evidence" value="ECO:0007669"/>
    <property type="project" value="UniProtKB-SubCell"/>
</dbReference>
<sequence>MPCRVAQSEPTAKSNNDTEKTKMRVNKSCDQCRLRKVRCIVPAPTPNSPGSAATVCVHCANRNEHCNFSAFRRRARVKVPAELLALHQQKSKPSVGSSPNQHHDDTDTGELYIDRILQCGPQDAVLYDESASIVKAPDSRVPSSSMSFFSNHRVTSLAERLGTEPLRDLVENLNELMMHRVCHKQPAGPSLTDIRFEKPAVSPLATMPPQLASGFVDAFFEHVHPVYPFLDQMDFTWRLLDIDPIPGATSNAAFSALHHTIMALGSQYFSGGDFVAGSGQAWELFQVALGLLPEILAPPVSLVNLQALTAMAIFAMNPCCLQLDQTLISEAARMAQMLRYHKSGIVEIAHLRTFWVIYYLEKISSFSECTSSLLADQDIGVMIPLAPESMFGPYNFFVSAIRLGRISSIAYSSLFSISASLKPRAACLSAIANVRRMLEDWRQSIPALFRPGEATDIGADAGHSTKLALLWTQYSYYNIVFALERRALQVVADDNEASRANQESKANLVMAARSVIELIRFIDVEPSVPIFLSGIMPLSALFILFDFVIHNPSHSSTQENLALLDAASRYFSLIDVASKGILPGNIISEFAGIARRYSLRFAAGPAVLNGGDLSSGASVASAESNHSAPTNSMVTGLEGFHLANGSSMTGMTPLSFTTGTSDIQSFGMVDWQGLNYPTPDTSGYNGPSGVQTGELKTMFGWIFPDWGEIELK</sequence>
<dbReference type="GO" id="GO:0006351">
    <property type="term" value="P:DNA-templated transcription"/>
    <property type="evidence" value="ECO:0007669"/>
    <property type="project" value="InterPro"/>
</dbReference>
<dbReference type="SUPFAM" id="SSF57701">
    <property type="entry name" value="Zn2/Cys6 DNA-binding domain"/>
    <property type="match status" value="1"/>
</dbReference>
<dbReference type="CDD" id="cd00067">
    <property type="entry name" value="GAL4"/>
    <property type="match status" value="1"/>
</dbReference>
<dbReference type="EMBL" id="MU864602">
    <property type="protein sequence ID" value="KAK4182869.1"/>
    <property type="molecule type" value="Genomic_DNA"/>
</dbReference>
<dbReference type="Gene3D" id="4.10.240.10">
    <property type="entry name" value="Zn(2)-C6 fungal-type DNA-binding domain"/>
    <property type="match status" value="1"/>
</dbReference>
<keyword evidence="3" id="KW-0805">Transcription regulation</keyword>
<dbReference type="AlphaFoldDB" id="A0AAN6WIS2"/>
<accession>A0AAN6WIS2</accession>
<dbReference type="SMART" id="SM00066">
    <property type="entry name" value="GAL4"/>
    <property type="match status" value="1"/>
</dbReference>
<dbReference type="GO" id="GO:0000981">
    <property type="term" value="F:DNA-binding transcription factor activity, RNA polymerase II-specific"/>
    <property type="evidence" value="ECO:0007669"/>
    <property type="project" value="InterPro"/>
</dbReference>
<proteinExistence type="predicted"/>
<dbReference type="GO" id="GO:0003677">
    <property type="term" value="F:DNA binding"/>
    <property type="evidence" value="ECO:0007669"/>
    <property type="project" value="UniProtKB-KW"/>
</dbReference>
<reference evidence="9" key="1">
    <citation type="journal article" date="2023" name="Mol. Phylogenet. Evol.">
        <title>Genome-scale phylogeny and comparative genomics of the fungal order Sordariales.</title>
        <authorList>
            <person name="Hensen N."/>
            <person name="Bonometti L."/>
            <person name="Westerberg I."/>
            <person name="Brannstrom I.O."/>
            <person name="Guillou S."/>
            <person name="Cros-Aarteil S."/>
            <person name="Calhoun S."/>
            <person name="Haridas S."/>
            <person name="Kuo A."/>
            <person name="Mondo S."/>
            <person name="Pangilinan J."/>
            <person name="Riley R."/>
            <person name="LaButti K."/>
            <person name="Andreopoulos B."/>
            <person name="Lipzen A."/>
            <person name="Chen C."/>
            <person name="Yan M."/>
            <person name="Daum C."/>
            <person name="Ng V."/>
            <person name="Clum A."/>
            <person name="Steindorff A."/>
            <person name="Ohm R.A."/>
            <person name="Martin F."/>
            <person name="Silar P."/>
            <person name="Natvig D.O."/>
            <person name="Lalanne C."/>
            <person name="Gautier V."/>
            <person name="Ament-Velasquez S.L."/>
            <person name="Kruys A."/>
            <person name="Hutchinson M.I."/>
            <person name="Powell A.J."/>
            <person name="Barry K."/>
            <person name="Miller A.N."/>
            <person name="Grigoriev I.V."/>
            <person name="Debuchy R."/>
            <person name="Gladieux P."/>
            <person name="Hiltunen Thoren M."/>
            <person name="Johannesson H."/>
        </authorList>
    </citation>
    <scope>NUCLEOTIDE SEQUENCE</scope>
    <source>
        <strain evidence="9">PSN309</strain>
    </source>
</reference>
<keyword evidence="5" id="KW-0804">Transcription</keyword>